<feature type="domain" description="G-protein coupled receptors family 1 profile" evidence="9">
    <location>
        <begin position="48"/>
        <end position="378"/>
    </location>
</feature>
<keyword evidence="7" id="KW-0807">Transducer</keyword>
<dbReference type="InterPro" id="IPR017452">
    <property type="entry name" value="GPCR_Rhodpsn_7TM"/>
</dbReference>
<feature type="transmembrane region" description="Helical" evidence="8">
    <location>
        <begin position="317"/>
        <end position="342"/>
    </location>
</feature>
<accession>A0A8B8EC17</accession>
<dbReference type="PANTHER" id="PTHR24238:SF47">
    <property type="entry name" value="ECDYSTEROIDS_DOPAMINE RECEPTOR-RELATED"/>
    <property type="match status" value="1"/>
</dbReference>
<dbReference type="KEGG" id="cvn:111133473"/>
<evidence type="ECO:0000256" key="2">
    <source>
        <dbReference type="ARBA" id="ARBA00022692"/>
    </source>
</evidence>
<keyword evidence="2 8" id="KW-0812">Transmembrane</keyword>
<name>A0A8B8EC17_CRAVI</name>
<evidence type="ECO:0000256" key="5">
    <source>
        <dbReference type="ARBA" id="ARBA00023136"/>
    </source>
</evidence>
<evidence type="ECO:0000256" key="4">
    <source>
        <dbReference type="ARBA" id="ARBA00023040"/>
    </source>
</evidence>
<dbReference type="GeneID" id="111133473"/>
<dbReference type="PRINTS" id="PR00237">
    <property type="entry name" value="GPCRRHODOPSN"/>
</dbReference>
<feature type="transmembrane region" description="Helical" evidence="8">
    <location>
        <begin position="68"/>
        <end position="88"/>
    </location>
</feature>
<evidence type="ECO:0000256" key="7">
    <source>
        <dbReference type="ARBA" id="ARBA00023224"/>
    </source>
</evidence>
<feature type="transmembrane region" description="Helical" evidence="8">
    <location>
        <begin position="362"/>
        <end position="381"/>
    </location>
</feature>
<keyword evidence="10" id="KW-1185">Reference proteome</keyword>
<reference evidence="10" key="1">
    <citation type="submission" date="2024-06" db="UniProtKB">
        <authorList>
            <consortium name="RefSeq"/>
        </authorList>
    </citation>
    <scope>NUCLEOTIDE SEQUENCE [LARGE SCALE GENOMIC DNA]</scope>
</reference>
<feature type="transmembrane region" description="Helical" evidence="8">
    <location>
        <begin position="147"/>
        <end position="167"/>
    </location>
</feature>
<reference evidence="11" key="2">
    <citation type="submission" date="2025-08" db="UniProtKB">
        <authorList>
            <consortium name="RefSeq"/>
        </authorList>
    </citation>
    <scope>IDENTIFICATION</scope>
    <source>
        <tissue evidence="11">Whole sample</tissue>
    </source>
</reference>
<feature type="transmembrane region" description="Helical" evidence="8">
    <location>
        <begin position="198"/>
        <end position="221"/>
    </location>
</feature>
<keyword evidence="6" id="KW-0675">Receptor</keyword>
<dbReference type="Pfam" id="PF00001">
    <property type="entry name" value="7tm_1"/>
    <property type="match status" value="1"/>
</dbReference>
<dbReference type="GO" id="GO:0016020">
    <property type="term" value="C:membrane"/>
    <property type="evidence" value="ECO:0007669"/>
    <property type="project" value="UniProtKB-SubCell"/>
</dbReference>
<dbReference type="Gene3D" id="1.20.1070.10">
    <property type="entry name" value="Rhodopsin 7-helix transmembrane proteins"/>
    <property type="match status" value="1"/>
</dbReference>
<evidence type="ECO:0000313" key="10">
    <source>
        <dbReference type="Proteomes" id="UP000694844"/>
    </source>
</evidence>
<dbReference type="PROSITE" id="PS50262">
    <property type="entry name" value="G_PROTEIN_RECEP_F1_2"/>
    <property type="match status" value="1"/>
</dbReference>
<evidence type="ECO:0000256" key="3">
    <source>
        <dbReference type="ARBA" id="ARBA00022989"/>
    </source>
</evidence>
<feature type="transmembrane region" description="Helical" evidence="8">
    <location>
        <begin position="32"/>
        <end position="56"/>
    </location>
</feature>
<comment type="subcellular location">
    <subcellularLocation>
        <location evidence="1">Membrane</location>
        <topology evidence="1">Multi-pass membrane protein</topology>
    </subcellularLocation>
</comment>
<feature type="transmembrane region" description="Helical" evidence="8">
    <location>
        <begin position="108"/>
        <end position="126"/>
    </location>
</feature>
<dbReference type="CDD" id="cd00637">
    <property type="entry name" value="7tm_classA_rhodopsin-like"/>
    <property type="match status" value="1"/>
</dbReference>
<evidence type="ECO:0000256" key="1">
    <source>
        <dbReference type="ARBA" id="ARBA00004141"/>
    </source>
</evidence>
<keyword evidence="5 8" id="KW-0472">Membrane</keyword>
<keyword evidence="3 8" id="KW-1133">Transmembrane helix</keyword>
<proteinExistence type="predicted"/>
<organism evidence="10 11">
    <name type="scientific">Crassostrea virginica</name>
    <name type="common">Eastern oyster</name>
    <dbReference type="NCBI Taxonomy" id="6565"/>
    <lineage>
        <taxon>Eukaryota</taxon>
        <taxon>Metazoa</taxon>
        <taxon>Spiralia</taxon>
        <taxon>Lophotrochozoa</taxon>
        <taxon>Mollusca</taxon>
        <taxon>Bivalvia</taxon>
        <taxon>Autobranchia</taxon>
        <taxon>Pteriomorphia</taxon>
        <taxon>Ostreida</taxon>
        <taxon>Ostreoidea</taxon>
        <taxon>Ostreidae</taxon>
        <taxon>Crassostrea</taxon>
    </lineage>
</organism>
<sequence length="408" mass="45512">MAALPNISLNATTSSLLTIEEFEFQEFLKDDIAVVVYLILLCFVGTIGNGHAFIVYHVRYKPSNHRTFVVWLAAIDFVACSVSAPFEIVDIRHGYTFGSGAACKCFRFINHVVSIASGIMLGVIAVERYRKACCPFGRQISETEAAVACMVTVGVSFLFATPSFYLYDVAVKETDIPGLSGTDCTVGAEDGQQSFFRIYSLLLLLISTIIFILCIVAYSFVGKSLYKQMRFRQSAQLKSVHKTISGNSVSSDNKMSVSSLKMKMVMEKPEASSSNQIHDEESSVYSDKNKISLNKIQRTAATPMVKGRKKLDRTRRITLMFLIATAVSYVGYLPNLIILVIRAAHHSAYDRLDASLGMLTPVLLRGYFLSNVTNPLVYCFVDDRFRQECALLYSKIFRIPKRRKTVVV</sequence>
<dbReference type="Proteomes" id="UP000694844">
    <property type="component" value="Chromosome 1"/>
</dbReference>
<dbReference type="RefSeq" id="XP_022337660.1">
    <property type="nucleotide sequence ID" value="XM_022481952.1"/>
</dbReference>
<protein>
    <submittedName>
        <fullName evidence="11">Cholecystokinin receptor type A-like</fullName>
    </submittedName>
</protein>
<gene>
    <name evidence="11" type="primary">LOC111133473</name>
</gene>
<evidence type="ECO:0000313" key="11">
    <source>
        <dbReference type="RefSeq" id="XP_022337660.1"/>
    </source>
</evidence>
<dbReference type="GO" id="GO:0004930">
    <property type="term" value="F:G protein-coupled receptor activity"/>
    <property type="evidence" value="ECO:0007669"/>
    <property type="project" value="UniProtKB-KW"/>
</dbReference>
<dbReference type="SUPFAM" id="SSF81321">
    <property type="entry name" value="Family A G protein-coupled receptor-like"/>
    <property type="match status" value="1"/>
</dbReference>
<dbReference type="InterPro" id="IPR000276">
    <property type="entry name" value="GPCR_Rhodpsn"/>
</dbReference>
<evidence type="ECO:0000256" key="6">
    <source>
        <dbReference type="ARBA" id="ARBA00023170"/>
    </source>
</evidence>
<evidence type="ECO:0000259" key="9">
    <source>
        <dbReference type="PROSITE" id="PS50262"/>
    </source>
</evidence>
<dbReference type="PANTHER" id="PTHR24238">
    <property type="entry name" value="G-PROTEIN COUPLED RECEPTOR"/>
    <property type="match status" value="1"/>
</dbReference>
<dbReference type="OrthoDB" id="6157309at2759"/>
<keyword evidence="4" id="KW-0297">G-protein coupled receptor</keyword>
<dbReference type="AlphaFoldDB" id="A0A8B8EC17"/>
<evidence type="ECO:0000256" key="8">
    <source>
        <dbReference type="SAM" id="Phobius"/>
    </source>
</evidence>